<comment type="caution">
    <text evidence="1">The sequence shown here is derived from an EMBL/GenBank/DDBJ whole genome shotgun (WGS) entry which is preliminary data.</text>
</comment>
<accession>A0A0F9GJS7</accession>
<evidence type="ECO:0000313" key="1">
    <source>
        <dbReference type="EMBL" id="KKL99063.1"/>
    </source>
</evidence>
<reference evidence="1" key="1">
    <citation type="journal article" date="2015" name="Nature">
        <title>Complex archaea that bridge the gap between prokaryotes and eukaryotes.</title>
        <authorList>
            <person name="Spang A."/>
            <person name="Saw J.H."/>
            <person name="Jorgensen S.L."/>
            <person name="Zaremba-Niedzwiedzka K."/>
            <person name="Martijn J."/>
            <person name="Lind A.E."/>
            <person name="van Eijk R."/>
            <person name="Schleper C."/>
            <person name="Guy L."/>
            <person name="Ettema T.J."/>
        </authorList>
    </citation>
    <scope>NUCLEOTIDE SEQUENCE</scope>
</reference>
<dbReference type="AlphaFoldDB" id="A0A0F9GJS7"/>
<protein>
    <submittedName>
        <fullName evidence="1">Uncharacterized protein</fullName>
    </submittedName>
</protein>
<feature type="non-terminal residue" evidence="1">
    <location>
        <position position="65"/>
    </location>
</feature>
<sequence>MTKHTPEPWKFDKGLGCKAIKGNKGGAHKQAQYTEIAWTVGLANEDKDRANAARLVACVNACAGI</sequence>
<name>A0A0F9GJS7_9ZZZZ</name>
<dbReference type="EMBL" id="LAZR01017761">
    <property type="protein sequence ID" value="KKL99063.1"/>
    <property type="molecule type" value="Genomic_DNA"/>
</dbReference>
<proteinExistence type="predicted"/>
<organism evidence="1">
    <name type="scientific">marine sediment metagenome</name>
    <dbReference type="NCBI Taxonomy" id="412755"/>
    <lineage>
        <taxon>unclassified sequences</taxon>
        <taxon>metagenomes</taxon>
        <taxon>ecological metagenomes</taxon>
    </lineage>
</organism>
<gene>
    <name evidence="1" type="ORF">LCGC14_1818110</name>
</gene>